<dbReference type="Gene3D" id="3.90.180.10">
    <property type="entry name" value="Medium-chain alcohol dehydrogenases, catalytic domain"/>
    <property type="match status" value="1"/>
</dbReference>
<evidence type="ECO:0000259" key="5">
    <source>
        <dbReference type="SMART" id="SM00829"/>
    </source>
</evidence>
<accession>M6PX95</accession>
<sequence length="357" mass="39147">MILIYVAFHKGEWKMKAAVLQSGKKILDIREVPVPQLRPGQVKIKIKACGICGSDVHLVIHGTLKCKHFPRIPGHESSGVIEEVGENVSRFQKGDRVVISAGTSCGVCSYCKAGYDNLCKDVGVFGFDRDGGFAEYNIVEERYLYSLPDTIPFDQGAILADAVSTPYHAIRYRGNIQNGDTVAIFGCGGLGIHAVAVARAMTDGKVIALDVERGPLENAAKYGADEIINLKEIRNPGKTLKEVTNGVDLLADFSGYMSNIEESLRAMNPGGRIVLVGIGRQPLKFQIPFILIERMISVLGSYGSDRRAIPELIDLYLKGKINLSHSITSHHTLEELNQCLEDLDERKGNPIRFIIQP</sequence>
<reference evidence="6 7" key="1">
    <citation type="submission" date="2013-01" db="EMBL/GenBank/DDBJ databases">
        <authorList>
            <person name="Harkins D.M."/>
            <person name="Durkin A.S."/>
            <person name="Brinkac L.M."/>
            <person name="Haft D.H."/>
            <person name="Selengut J.D."/>
            <person name="Sanka R."/>
            <person name="DePew J."/>
            <person name="Purushe J."/>
            <person name="Chanthongthip A."/>
            <person name="Lattana O."/>
            <person name="Phetsouvanh R."/>
            <person name="Newton P.N."/>
            <person name="Vinetz J.M."/>
            <person name="Sutton G.G."/>
            <person name="Nierman W.C."/>
            <person name="Fouts D.E."/>
        </authorList>
    </citation>
    <scope>NUCLEOTIDE SEQUENCE [LARGE SCALE GENOMIC DNA]</scope>
    <source>
        <strain evidence="6 7">UI 13098</strain>
    </source>
</reference>
<feature type="domain" description="Enoyl reductase (ER)" evidence="5">
    <location>
        <begin position="23"/>
        <end position="348"/>
    </location>
</feature>
<dbReference type="Pfam" id="PF00107">
    <property type="entry name" value="ADH_zinc_N"/>
    <property type="match status" value="1"/>
</dbReference>
<dbReference type="Proteomes" id="UP000012118">
    <property type="component" value="Unassembled WGS sequence"/>
</dbReference>
<keyword evidence="3" id="KW-0560">Oxidoreductase</keyword>
<dbReference type="SMART" id="SM00829">
    <property type="entry name" value="PKS_ER"/>
    <property type="match status" value="1"/>
</dbReference>
<organism evidence="6 7">
    <name type="scientific">Leptospira weilii str. UI 13098</name>
    <dbReference type="NCBI Taxonomy" id="1088542"/>
    <lineage>
        <taxon>Bacteria</taxon>
        <taxon>Pseudomonadati</taxon>
        <taxon>Spirochaetota</taxon>
        <taxon>Spirochaetia</taxon>
        <taxon>Leptospirales</taxon>
        <taxon>Leptospiraceae</taxon>
        <taxon>Leptospira</taxon>
    </lineage>
</organism>
<dbReference type="PANTHER" id="PTHR43401">
    <property type="entry name" value="L-THREONINE 3-DEHYDROGENASE"/>
    <property type="match status" value="1"/>
</dbReference>
<dbReference type="InterPro" id="IPR013149">
    <property type="entry name" value="ADH-like_C"/>
</dbReference>
<dbReference type="InterPro" id="IPR002328">
    <property type="entry name" value="ADH_Zn_CS"/>
</dbReference>
<evidence type="ECO:0000256" key="3">
    <source>
        <dbReference type="ARBA" id="ARBA00023002"/>
    </source>
</evidence>
<evidence type="ECO:0000256" key="2">
    <source>
        <dbReference type="ARBA" id="ARBA00022833"/>
    </source>
</evidence>
<comment type="caution">
    <text evidence="6">The sequence shown here is derived from an EMBL/GenBank/DDBJ whole genome shotgun (WGS) entry which is preliminary data.</text>
</comment>
<comment type="similarity">
    <text evidence="4">Belongs to the zinc-containing alcohol dehydrogenase family.</text>
</comment>
<dbReference type="InterPro" id="IPR013154">
    <property type="entry name" value="ADH-like_N"/>
</dbReference>
<keyword evidence="1 4" id="KW-0479">Metal-binding</keyword>
<dbReference type="PROSITE" id="PS00059">
    <property type="entry name" value="ADH_ZINC"/>
    <property type="match status" value="1"/>
</dbReference>
<keyword evidence="2 4" id="KW-0862">Zinc</keyword>
<dbReference type="InterPro" id="IPR050129">
    <property type="entry name" value="Zn_alcohol_dh"/>
</dbReference>
<dbReference type="Gene3D" id="3.40.50.720">
    <property type="entry name" value="NAD(P)-binding Rossmann-like Domain"/>
    <property type="match status" value="1"/>
</dbReference>
<dbReference type="Pfam" id="PF08240">
    <property type="entry name" value="ADH_N"/>
    <property type="match status" value="1"/>
</dbReference>
<dbReference type="GO" id="GO:0016616">
    <property type="term" value="F:oxidoreductase activity, acting on the CH-OH group of donors, NAD or NADP as acceptor"/>
    <property type="evidence" value="ECO:0007669"/>
    <property type="project" value="UniProtKB-ARBA"/>
</dbReference>
<dbReference type="InterPro" id="IPR036291">
    <property type="entry name" value="NAD(P)-bd_dom_sf"/>
</dbReference>
<evidence type="ECO:0000313" key="7">
    <source>
        <dbReference type="Proteomes" id="UP000012118"/>
    </source>
</evidence>
<dbReference type="PANTHER" id="PTHR43401:SF2">
    <property type="entry name" value="L-THREONINE 3-DEHYDROGENASE"/>
    <property type="match status" value="1"/>
</dbReference>
<keyword evidence="7" id="KW-1185">Reference proteome</keyword>
<gene>
    <name evidence="6" type="ORF">LEP1GSC108_0881</name>
</gene>
<evidence type="ECO:0000256" key="1">
    <source>
        <dbReference type="ARBA" id="ARBA00022723"/>
    </source>
</evidence>
<evidence type="ECO:0000313" key="6">
    <source>
        <dbReference type="EMBL" id="EMN87906.1"/>
    </source>
</evidence>
<name>M6PX95_9LEPT</name>
<dbReference type="SUPFAM" id="SSF51735">
    <property type="entry name" value="NAD(P)-binding Rossmann-fold domains"/>
    <property type="match status" value="1"/>
</dbReference>
<evidence type="ECO:0000256" key="4">
    <source>
        <dbReference type="RuleBase" id="RU361277"/>
    </source>
</evidence>
<dbReference type="InterPro" id="IPR020843">
    <property type="entry name" value="ER"/>
</dbReference>
<dbReference type="AlphaFoldDB" id="M6PX95"/>
<proteinExistence type="inferred from homology"/>
<comment type="cofactor">
    <cofactor evidence="4">
        <name>Zn(2+)</name>
        <dbReference type="ChEBI" id="CHEBI:29105"/>
    </cofactor>
</comment>
<dbReference type="GO" id="GO:0008270">
    <property type="term" value="F:zinc ion binding"/>
    <property type="evidence" value="ECO:0007669"/>
    <property type="project" value="InterPro"/>
</dbReference>
<protein>
    <submittedName>
        <fullName evidence="6">Putative chlorophyll synthesis pathway protein BchC</fullName>
    </submittedName>
</protein>
<dbReference type="EMBL" id="AHNU02000087">
    <property type="protein sequence ID" value="EMN87906.1"/>
    <property type="molecule type" value="Genomic_DNA"/>
</dbReference>
<dbReference type="SUPFAM" id="SSF50129">
    <property type="entry name" value="GroES-like"/>
    <property type="match status" value="1"/>
</dbReference>
<dbReference type="CDD" id="cd08254">
    <property type="entry name" value="hydroxyacyl_CoA_DH"/>
    <property type="match status" value="1"/>
</dbReference>
<dbReference type="InterPro" id="IPR011032">
    <property type="entry name" value="GroES-like_sf"/>
</dbReference>